<comment type="caution">
    <text evidence="1">The sequence shown here is derived from an EMBL/GenBank/DDBJ whole genome shotgun (WGS) entry which is preliminary data.</text>
</comment>
<accession>A0ABV3M221</accession>
<protein>
    <submittedName>
        <fullName evidence="1">Uncharacterized protein</fullName>
    </submittedName>
</protein>
<organism evidence="1 2">
    <name type="scientific">Streptomyces huasconensis</name>
    <dbReference type="NCBI Taxonomy" id="1854574"/>
    <lineage>
        <taxon>Bacteria</taxon>
        <taxon>Bacillati</taxon>
        <taxon>Actinomycetota</taxon>
        <taxon>Actinomycetes</taxon>
        <taxon>Kitasatosporales</taxon>
        <taxon>Streptomycetaceae</taxon>
        <taxon>Streptomyces</taxon>
    </lineage>
</organism>
<sequence>MAARDTMDGEVAAHARAEWRSRLCRRLAADPVAAAELRVLLAELAPDADAYALHRGGTNSSVGGGVFHGTVIQARNIGRLHHRQGPGER</sequence>
<evidence type="ECO:0000313" key="1">
    <source>
        <dbReference type="EMBL" id="MEW2365754.1"/>
    </source>
</evidence>
<name>A0ABV3M221_9ACTN</name>
<evidence type="ECO:0000313" key="2">
    <source>
        <dbReference type="Proteomes" id="UP001553843"/>
    </source>
</evidence>
<dbReference type="RefSeq" id="WP_359774540.1">
    <property type="nucleotide sequence ID" value="NZ_JBEYRR010000002.1"/>
</dbReference>
<dbReference type="Proteomes" id="UP001553843">
    <property type="component" value="Unassembled WGS sequence"/>
</dbReference>
<keyword evidence="2" id="KW-1185">Reference proteome</keyword>
<dbReference type="EMBL" id="JBEYRS010000013">
    <property type="protein sequence ID" value="MEW2365754.1"/>
    <property type="molecule type" value="Genomic_DNA"/>
</dbReference>
<reference evidence="1 2" key="1">
    <citation type="submission" date="2024-06" db="EMBL/GenBank/DDBJ databases">
        <title>The Natural Products Discovery Center: Release of the First 8490 Sequenced Strains for Exploring Actinobacteria Biosynthetic Diversity.</title>
        <authorList>
            <person name="Kalkreuter E."/>
            <person name="Kautsar S.A."/>
            <person name="Yang D."/>
            <person name="Bader C.D."/>
            <person name="Teijaro C.N."/>
            <person name="Fluegel L."/>
            <person name="Davis C.M."/>
            <person name="Simpson J.R."/>
            <person name="Lauterbach L."/>
            <person name="Steele A.D."/>
            <person name="Gui C."/>
            <person name="Meng S."/>
            <person name="Li G."/>
            <person name="Viehrig K."/>
            <person name="Ye F."/>
            <person name="Su P."/>
            <person name="Kiefer A.F."/>
            <person name="Nichols A."/>
            <person name="Cepeda A.J."/>
            <person name="Yan W."/>
            <person name="Fan B."/>
            <person name="Jiang Y."/>
            <person name="Adhikari A."/>
            <person name="Zheng C.-J."/>
            <person name="Schuster L."/>
            <person name="Cowan T.M."/>
            <person name="Smanski M.J."/>
            <person name="Chevrette M.G."/>
            <person name="De Carvalho L.P.S."/>
            <person name="Shen B."/>
        </authorList>
    </citation>
    <scope>NUCLEOTIDE SEQUENCE [LARGE SCALE GENOMIC DNA]</scope>
    <source>
        <strain evidence="1 2">NPDC047833</strain>
    </source>
</reference>
<proteinExistence type="predicted"/>
<gene>
    <name evidence="1" type="ORF">AB0887_27865</name>
</gene>